<protein>
    <recommendedName>
        <fullName evidence="4">Glycosyltransferase RgtA/B/C/D-like domain-containing protein</fullName>
    </recommendedName>
</protein>
<feature type="transmembrane region" description="Helical" evidence="1">
    <location>
        <begin position="12"/>
        <end position="34"/>
    </location>
</feature>
<feature type="transmembrane region" description="Helical" evidence="1">
    <location>
        <begin position="302"/>
        <end position="319"/>
    </location>
</feature>
<feature type="transmembrane region" description="Helical" evidence="1">
    <location>
        <begin position="356"/>
        <end position="373"/>
    </location>
</feature>
<feature type="transmembrane region" description="Helical" evidence="1">
    <location>
        <begin position="260"/>
        <end position="281"/>
    </location>
</feature>
<evidence type="ECO:0008006" key="4">
    <source>
        <dbReference type="Google" id="ProtNLM"/>
    </source>
</evidence>
<keyword evidence="1" id="KW-1133">Transmembrane helix</keyword>
<feature type="transmembrane region" description="Helical" evidence="1">
    <location>
        <begin position="80"/>
        <end position="103"/>
    </location>
</feature>
<organism evidence="2 3">
    <name type="scientific">Aliarcobacter butzleri L352</name>
    <dbReference type="NCBI Taxonomy" id="1447260"/>
    <lineage>
        <taxon>Bacteria</taxon>
        <taxon>Pseudomonadati</taxon>
        <taxon>Campylobacterota</taxon>
        <taxon>Epsilonproteobacteria</taxon>
        <taxon>Campylobacterales</taxon>
        <taxon>Arcobacteraceae</taxon>
        <taxon>Aliarcobacter</taxon>
    </lineage>
</organism>
<keyword evidence="1" id="KW-0472">Membrane</keyword>
<accession>A0A837JAH2</accession>
<feature type="transmembrane region" description="Helical" evidence="1">
    <location>
        <begin position="208"/>
        <end position="226"/>
    </location>
</feature>
<evidence type="ECO:0000313" key="2">
    <source>
        <dbReference type="EMBL" id="KLE03682.1"/>
    </source>
</evidence>
<evidence type="ECO:0000256" key="1">
    <source>
        <dbReference type="SAM" id="Phobius"/>
    </source>
</evidence>
<dbReference type="Proteomes" id="UP000035462">
    <property type="component" value="Unassembled WGS sequence"/>
</dbReference>
<evidence type="ECO:0000313" key="3">
    <source>
        <dbReference type="Proteomes" id="UP000035462"/>
    </source>
</evidence>
<gene>
    <name evidence="2" type="ORF">AF77_09490</name>
</gene>
<comment type="caution">
    <text evidence="2">The sequence shown here is derived from an EMBL/GenBank/DDBJ whole genome shotgun (WGS) entry which is preliminary data.</text>
</comment>
<dbReference type="AlphaFoldDB" id="A0A837JAH2"/>
<keyword evidence="1" id="KW-0812">Transmembrane</keyword>
<feature type="transmembrane region" description="Helical" evidence="1">
    <location>
        <begin position="159"/>
        <end position="187"/>
    </location>
</feature>
<feature type="transmembrane region" description="Helical" evidence="1">
    <location>
        <begin position="46"/>
        <end position="68"/>
    </location>
</feature>
<feature type="transmembrane region" description="Helical" evidence="1">
    <location>
        <begin position="134"/>
        <end position="153"/>
    </location>
</feature>
<dbReference type="RefSeq" id="WP_046995246.1">
    <property type="nucleotide sequence ID" value="NZ_JAIT01000059.1"/>
</dbReference>
<dbReference type="EMBL" id="JAIT01000059">
    <property type="protein sequence ID" value="KLE03682.1"/>
    <property type="molecule type" value="Genomic_DNA"/>
</dbReference>
<proteinExistence type="predicted"/>
<sequence length="518" mass="61976">MSFLENNKKAFLVLFFIYFIANITLLTNLNAIYWDDWTLVGHSLETLNRTFLGAVGYSGYAISYLHYFMINELGIYSYRLLTFILLFLSGFFVYMILTTLKIFSSKDRFFITLFFLVAPLYSAKVALIDFSYTFYSTFFFLGFYLLSLYLYNLGIIKRIFILILFFISFLVNSILIFYAIVLIYIFYKTYDIQSSFIRNFIYFLKTKIDFIILPIIYYCIKSIYFIPNGAHEGYNTISLFKMVNPEGYLKTIVYSFFEPILNSFSDLLYLISILFVFILFFNYFRKMNILDNIKYENENKKIILGFLIFILGAMAYLAVGKIPKHDDWNSRFQLLLPLGFSLIYYYVLNEIFKKQYLNYLLILSIVSFGFFHFKEQIKYNIDWYYQESIIENFKVSEKIKNNSTFIFINNLGNNLNNRNFRFYELNGMSRFVLNDDSKLFVENSQLIDDYKKYSKYIEYNFSSWKESEPVTIFINDNSKAIFGNNRKNKLKFFIKLKYLELFDKEKYKKEVIKLVEIG</sequence>
<reference evidence="2 3" key="1">
    <citation type="submission" date="2014-01" db="EMBL/GenBank/DDBJ databases">
        <title>Development of a Comparative Genomic Fingerprinting Assay for High Resolution Genotyping of Arcobacter butzleri.</title>
        <authorList>
            <person name="Webb A.L."/>
            <person name="Inglis G.D."/>
            <person name="Kruczkiewicz P."/>
            <person name="Selinger L.B."/>
            <person name="Taboada E.N."/>
        </authorList>
    </citation>
    <scope>NUCLEOTIDE SEQUENCE [LARGE SCALE GENOMIC DNA]</scope>
    <source>
        <strain evidence="2 3">L352</strain>
    </source>
</reference>
<name>A0A837JAH2_9BACT</name>
<feature type="transmembrane region" description="Helical" evidence="1">
    <location>
        <begin position="109"/>
        <end position="127"/>
    </location>
</feature>
<feature type="transmembrane region" description="Helical" evidence="1">
    <location>
        <begin position="331"/>
        <end position="349"/>
    </location>
</feature>